<name>A0A1C0YEJ2_9BACL</name>
<dbReference type="PANTHER" id="PTHR43155">
    <property type="entry name" value="CYCLIC DI-GMP PHOSPHODIESTERASE PA4108-RELATED"/>
    <property type="match status" value="1"/>
</dbReference>
<comment type="caution">
    <text evidence="3">The sequence shown here is derived from an EMBL/GenBank/DDBJ whole genome shotgun (WGS) entry which is preliminary data.</text>
</comment>
<feature type="domain" description="HD-GYP" evidence="2">
    <location>
        <begin position="113"/>
        <end position="309"/>
    </location>
</feature>
<dbReference type="InterPro" id="IPR006675">
    <property type="entry name" value="HDIG_dom"/>
</dbReference>
<sequence length="369" mass="41898">MRLISIDALKVGMIIGRTIWNEAGHPLLQQGVAVSPTIINRLKQLQIKYMYIDDELTKGIEIQESIPSHVRKKVVSNITDSFQKIRKMDPKKASYVLDQQTKMLNFLVEDLLQSILNSEEMLTVLMDAYLYDEYIYQHSFQVAMYALAMGQELGYNANELRIIGLGAILHDVGKMMISTDVLQKPGRLTDEEFEEVKQHARFGFDILRNLHSISLIVAHCAFQHHERLDGSGYPRGLVDFEIHPYAKIIAVADVFDAMTSTRVYRSRMMPVKALQIIENGKGTLYDAKVVAALKCTVVHYPNGTVVKLSDGRRGVISRQNTTIPAMPWIRIFEEHQQVVVATYEINLHEAPGVMIESMELNYSPTTEET</sequence>
<dbReference type="SUPFAM" id="SSF109604">
    <property type="entry name" value="HD-domain/PDEase-like"/>
    <property type="match status" value="1"/>
</dbReference>
<dbReference type="Pfam" id="PF13487">
    <property type="entry name" value="HD_5"/>
    <property type="match status" value="1"/>
</dbReference>
<evidence type="ECO:0000259" key="1">
    <source>
        <dbReference type="PROSITE" id="PS51831"/>
    </source>
</evidence>
<dbReference type="STRING" id="33978.A6M13_02760"/>
<evidence type="ECO:0000313" key="4">
    <source>
        <dbReference type="Proteomes" id="UP000093199"/>
    </source>
</evidence>
<keyword evidence="4" id="KW-1185">Reference proteome</keyword>
<dbReference type="Proteomes" id="UP000093199">
    <property type="component" value="Unassembled WGS sequence"/>
</dbReference>
<dbReference type="GO" id="GO:0016301">
    <property type="term" value="F:kinase activity"/>
    <property type="evidence" value="ECO:0007669"/>
    <property type="project" value="UniProtKB-KW"/>
</dbReference>
<dbReference type="InterPro" id="IPR006674">
    <property type="entry name" value="HD_domain"/>
</dbReference>
<feature type="domain" description="HD" evidence="1">
    <location>
        <begin position="135"/>
        <end position="258"/>
    </location>
</feature>
<organism evidence="3 4">
    <name type="scientific">Caryophanon tenue</name>
    <dbReference type="NCBI Taxonomy" id="33978"/>
    <lineage>
        <taxon>Bacteria</taxon>
        <taxon>Bacillati</taxon>
        <taxon>Bacillota</taxon>
        <taxon>Bacilli</taxon>
        <taxon>Bacillales</taxon>
        <taxon>Caryophanaceae</taxon>
        <taxon>Caryophanon</taxon>
    </lineage>
</organism>
<dbReference type="PANTHER" id="PTHR43155:SF2">
    <property type="entry name" value="CYCLIC DI-GMP PHOSPHODIESTERASE PA4108"/>
    <property type="match status" value="1"/>
</dbReference>
<dbReference type="EMBL" id="MASJ01000012">
    <property type="protein sequence ID" value="OCS85597.1"/>
    <property type="molecule type" value="Genomic_DNA"/>
</dbReference>
<keyword evidence="3" id="KW-0808">Transferase</keyword>
<dbReference type="PROSITE" id="PS51832">
    <property type="entry name" value="HD_GYP"/>
    <property type="match status" value="1"/>
</dbReference>
<accession>A0A1C0YEJ2</accession>
<dbReference type="SMART" id="SM00471">
    <property type="entry name" value="HDc"/>
    <property type="match status" value="1"/>
</dbReference>
<dbReference type="InterPro" id="IPR037522">
    <property type="entry name" value="HD_GYP_dom"/>
</dbReference>
<dbReference type="InterPro" id="IPR003607">
    <property type="entry name" value="HD/PDEase_dom"/>
</dbReference>
<reference evidence="3 4" key="1">
    <citation type="submission" date="2016-07" db="EMBL/GenBank/DDBJ databases">
        <title>Caryophanon tenue genome sequencing.</title>
        <authorList>
            <person name="Verma A."/>
            <person name="Pal Y."/>
            <person name="Krishnamurthi S."/>
        </authorList>
    </citation>
    <scope>NUCLEOTIDE SEQUENCE [LARGE SCALE GENOMIC DNA]</scope>
    <source>
        <strain evidence="3 4">DSM 14152</strain>
    </source>
</reference>
<dbReference type="NCBIfam" id="TIGR00277">
    <property type="entry name" value="HDIG"/>
    <property type="match status" value="1"/>
</dbReference>
<gene>
    <name evidence="3" type="ORF">A6M13_02760</name>
</gene>
<proteinExistence type="predicted"/>
<protein>
    <submittedName>
        <fullName evidence="3">Histidine kinase</fullName>
    </submittedName>
</protein>
<keyword evidence="3" id="KW-0418">Kinase</keyword>
<dbReference type="Gene3D" id="1.10.3210.10">
    <property type="entry name" value="Hypothetical protein af1432"/>
    <property type="match status" value="1"/>
</dbReference>
<dbReference type="RefSeq" id="WP_066544756.1">
    <property type="nucleotide sequence ID" value="NZ_MASJ01000012.1"/>
</dbReference>
<dbReference type="OrthoDB" id="9759601at2"/>
<dbReference type="CDD" id="cd00077">
    <property type="entry name" value="HDc"/>
    <property type="match status" value="1"/>
</dbReference>
<dbReference type="PROSITE" id="PS51831">
    <property type="entry name" value="HD"/>
    <property type="match status" value="1"/>
</dbReference>
<evidence type="ECO:0000259" key="2">
    <source>
        <dbReference type="PROSITE" id="PS51832"/>
    </source>
</evidence>
<evidence type="ECO:0000313" key="3">
    <source>
        <dbReference type="EMBL" id="OCS85597.1"/>
    </source>
</evidence>
<dbReference type="AlphaFoldDB" id="A0A1C0YEJ2"/>